<evidence type="ECO:0000313" key="2">
    <source>
        <dbReference type="EMBL" id="MBB5873751.1"/>
    </source>
</evidence>
<dbReference type="EMBL" id="JACHMN010000003">
    <property type="protein sequence ID" value="MBB5873751.1"/>
    <property type="molecule type" value="Genomic_DNA"/>
</dbReference>
<accession>A0A841C4K2</accession>
<dbReference type="SUPFAM" id="SSF46785">
    <property type="entry name" value="Winged helix' DNA-binding domain"/>
    <property type="match status" value="1"/>
</dbReference>
<dbReference type="SUPFAM" id="SSF53067">
    <property type="entry name" value="Actin-like ATPase domain"/>
    <property type="match status" value="1"/>
</dbReference>
<dbReference type="Gene3D" id="3.30.420.40">
    <property type="match status" value="2"/>
</dbReference>
<organism evidence="2 3">
    <name type="scientific">Allocatelliglobosispora scoriae</name>
    <dbReference type="NCBI Taxonomy" id="643052"/>
    <lineage>
        <taxon>Bacteria</taxon>
        <taxon>Bacillati</taxon>
        <taxon>Actinomycetota</taxon>
        <taxon>Actinomycetes</taxon>
        <taxon>Micromonosporales</taxon>
        <taxon>Micromonosporaceae</taxon>
        <taxon>Allocatelliglobosispora</taxon>
    </lineage>
</organism>
<dbReference type="InterPro" id="IPR036390">
    <property type="entry name" value="WH_DNA-bd_sf"/>
</dbReference>
<proteinExistence type="inferred from homology"/>
<protein>
    <submittedName>
        <fullName evidence="2">Putative NBD/HSP70 family sugar kinase</fullName>
    </submittedName>
</protein>
<gene>
    <name evidence="2" type="ORF">F4553_007185</name>
</gene>
<dbReference type="PANTHER" id="PTHR18964">
    <property type="entry name" value="ROK (REPRESSOR, ORF, KINASE) FAMILY"/>
    <property type="match status" value="1"/>
</dbReference>
<keyword evidence="2" id="KW-0808">Transferase</keyword>
<dbReference type="PROSITE" id="PS01125">
    <property type="entry name" value="ROK"/>
    <property type="match status" value="1"/>
</dbReference>
<dbReference type="Pfam" id="PF00480">
    <property type="entry name" value="ROK"/>
    <property type="match status" value="1"/>
</dbReference>
<keyword evidence="3" id="KW-1185">Reference proteome</keyword>
<dbReference type="GO" id="GO:0016301">
    <property type="term" value="F:kinase activity"/>
    <property type="evidence" value="ECO:0007669"/>
    <property type="project" value="UniProtKB-KW"/>
</dbReference>
<dbReference type="AlphaFoldDB" id="A0A841C4K2"/>
<keyword evidence="2" id="KW-0418">Kinase</keyword>
<reference evidence="2 3" key="1">
    <citation type="submission" date="2020-08" db="EMBL/GenBank/DDBJ databases">
        <title>Sequencing the genomes of 1000 actinobacteria strains.</title>
        <authorList>
            <person name="Klenk H.-P."/>
        </authorList>
    </citation>
    <scope>NUCLEOTIDE SEQUENCE [LARGE SCALE GENOMIC DNA]</scope>
    <source>
        <strain evidence="2 3">DSM 45362</strain>
    </source>
</reference>
<dbReference type="PANTHER" id="PTHR18964:SF173">
    <property type="entry name" value="GLUCOKINASE"/>
    <property type="match status" value="1"/>
</dbReference>
<dbReference type="InterPro" id="IPR043129">
    <property type="entry name" value="ATPase_NBD"/>
</dbReference>
<name>A0A841C4K2_9ACTN</name>
<dbReference type="InterPro" id="IPR036388">
    <property type="entry name" value="WH-like_DNA-bd_sf"/>
</dbReference>
<dbReference type="InterPro" id="IPR049874">
    <property type="entry name" value="ROK_cs"/>
</dbReference>
<dbReference type="Gene3D" id="1.10.10.10">
    <property type="entry name" value="Winged helix-like DNA-binding domain superfamily/Winged helix DNA-binding domain"/>
    <property type="match status" value="1"/>
</dbReference>
<sequence length="409" mass="41883">MFDKTRPEMKYVRMLGTLSPNTRRVAEVLRIHGPRTRAELTVLTGLSRPTVANGVTELGAAGLVEEELKTAVGPAGGRPAAVVRLARAAGLAIGLDIGRRHVRVAIADLGHQVIDDSAVRLSFDADEEADSVLDQAVELVDRALTGIGSTRDDVAAVGLGLPAPMTKSGRIGSPPLLPAWAAMIAADELAIRLGRPVRVENDANLGALGEFVWGAGQGCSGLVYVKVATGIGGGIVLDGRLYRGTIGTAGELGHVTLDARGPVCRCGNRGCLELSAGGRAMVEHARRSHPQLRDFAELVTMAADGDRGCRRLLADAGHQLGVALGGLVNLLNPDRIVLGGELGAATGLLLEPLRRGLADTAMPAAADAVKVVPAHLGEHAAALGAIALALGVQAAALPAGAGWAEAGPP</sequence>
<comment type="caution">
    <text evidence="2">The sequence shown here is derived from an EMBL/GenBank/DDBJ whole genome shotgun (WGS) entry which is preliminary data.</text>
</comment>
<dbReference type="InterPro" id="IPR000600">
    <property type="entry name" value="ROK"/>
</dbReference>
<dbReference type="RefSeq" id="WP_184845313.1">
    <property type="nucleotide sequence ID" value="NZ_JACHMN010000003.1"/>
</dbReference>
<evidence type="ECO:0000313" key="3">
    <source>
        <dbReference type="Proteomes" id="UP000587527"/>
    </source>
</evidence>
<dbReference type="Proteomes" id="UP000587527">
    <property type="component" value="Unassembled WGS sequence"/>
</dbReference>
<comment type="similarity">
    <text evidence="1">Belongs to the ROK (NagC/XylR) family.</text>
</comment>
<evidence type="ECO:0000256" key="1">
    <source>
        <dbReference type="ARBA" id="ARBA00006479"/>
    </source>
</evidence>